<dbReference type="EMBL" id="KV440971">
    <property type="protein sequence ID" value="OAD80751.1"/>
    <property type="molecule type" value="Genomic_DNA"/>
</dbReference>
<dbReference type="PANTHER" id="PTHR12801:SF115">
    <property type="entry name" value="FI18136P1-RELATED"/>
    <property type="match status" value="1"/>
</dbReference>
<keyword evidence="3" id="KW-0540">Nuclease</keyword>
<dbReference type="GO" id="GO:0010629">
    <property type="term" value="P:negative regulation of gene expression"/>
    <property type="evidence" value="ECO:0007669"/>
    <property type="project" value="UniProtKB-ARBA"/>
</dbReference>
<dbReference type="InterPro" id="IPR034922">
    <property type="entry name" value="REX1-like_exo"/>
</dbReference>
<comment type="similarity">
    <text evidence="2">Belongs to the REXO1/REXO3 family.</text>
</comment>
<dbReference type="RefSeq" id="XP_018298791.1">
    <property type="nucleotide sequence ID" value="XM_018438038.1"/>
</dbReference>
<dbReference type="InterPro" id="IPR036397">
    <property type="entry name" value="RNaseH_sf"/>
</dbReference>
<evidence type="ECO:0000256" key="5">
    <source>
        <dbReference type="ARBA" id="ARBA00022839"/>
    </source>
</evidence>
<dbReference type="Gene3D" id="3.30.420.10">
    <property type="entry name" value="Ribonuclease H-like superfamily/Ribonuclease H"/>
    <property type="match status" value="1"/>
</dbReference>
<evidence type="ECO:0000259" key="8">
    <source>
        <dbReference type="SMART" id="SM00479"/>
    </source>
</evidence>
<evidence type="ECO:0000256" key="3">
    <source>
        <dbReference type="ARBA" id="ARBA00022722"/>
    </source>
</evidence>
<evidence type="ECO:0000256" key="7">
    <source>
        <dbReference type="SAM" id="MobiDB-lite"/>
    </source>
</evidence>
<dbReference type="InterPro" id="IPR047021">
    <property type="entry name" value="REXO1/3/4-like"/>
</dbReference>
<keyword evidence="10" id="KW-1185">Reference proteome</keyword>
<accession>A0A163BD23</accession>
<dbReference type="STRING" id="763407.A0A163BD23"/>
<reference evidence="10" key="1">
    <citation type="submission" date="2015-06" db="EMBL/GenBank/DDBJ databases">
        <title>Expansion of signal transduction pathways in fungi by whole-genome duplication.</title>
        <authorList>
            <consortium name="DOE Joint Genome Institute"/>
            <person name="Corrochano L.M."/>
            <person name="Kuo A."/>
            <person name="Marcet-Houben M."/>
            <person name="Polaino S."/>
            <person name="Salamov A."/>
            <person name="Villalobos J.M."/>
            <person name="Alvarez M.I."/>
            <person name="Avalos J."/>
            <person name="Benito E.P."/>
            <person name="Benoit I."/>
            <person name="Burger G."/>
            <person name="Camino L.P."/>
            <person name="Canovas D."/>
            <person name="Cerda-Olmedo E."/>
            <person name="Cheng J.-F."/>
            <person name="Dominguez A."/>
            <person name="Elias M."/>
            <person name="Eslava A.P."/>
            <person name="Glaser F."/>
            <person name="Grimwood J."/>
            <person name="Gutierrez G."/>
            <person name="Heitman J."/>
            <person name="Henrissat B."/>
            <person name="Iturriaga E.A."/>
            <person name="Lang B.F."/>
            <person name="Lavin J.L."/>
            <person name="Lee S."/>
            <person name="Li W."/>
            <person name="Lindquist E."/>
            <person name="Lopez-Garcia S."/>
            <person name="Luque E.M."/>
            <person name="Marcos A.T."/>
            <person name="Martin J."/>
            <person name="McCluskey K."/>
            <person name="Medina H.R."/>
            <person name="Miralles-Duran A."/>
            <person name="Miyazaki A."/>
            <person name="Munoz-Torres E."/>
            <person name="Oguiza J.A."/>
            <person name="Ohm R."/>
            <person name="Olmedo M."/>
            <person name="Orejas M."/>
            <person name="Ortiz-Castellanos L."/>
            <person name="Pisabarro A.G."/>
            <person name="Rodriguez-Romero J."/>
            <person name="Ruiz-Herrera J."/>
            <person name="Ruiz-Vazquez R."/>
            <person name="Sanz C."/>
            <person name="Schackwitz W."/>
            <person name="Schmutz J."/>
            <person name="Shahriari M."/>
            <person name="Shelest E."/>
            <person name="Silva-Franco F."/>
            <person name="Soanes D."/>
            <person name="Syed K."/>
            <person name="Tagua V.G."/>
            <person name="Talbot N.J."/>
            <person name="Thon M."/>
            <person name="De vries R.P."/>
            <person name="Wiebenga A."/>
            <person name="Yadav J.S."/>
            <person name="Braun E.L."/>
            <person name="Baker S."/>
            <person name="Garre V."/>
            <person name="Horwitz B."/>
            <person name="Torres-Martinez S."/>
            <person name="Idnurm A."/>
            <person name="Herrera-Estrella A."/>
            <person name="Gabaldon T."/>
            <person name="Grigoriev I.V."/>
        </authorList>
    </citation>
    <scope>NUCLEOTIDE SEQUENCE [LARGE SCALE GENOMIC DNA]</scope>
    <source>
        <strain evidence="10">NRRL 1555(-)</strain>
    </source>
</reference>
<dbReference type="OrthoDB" id="8191639at2759"/>
<proteinExistence type="inferred from homology"/>
<dbReference type="VEuPathDB" id="FungiDB:PHYBLDRAFT_178737"/>
<dbReference type="GO" id="GO:0003676">
    <property type="term" value="F:nucleic acid binding"/>
    <property type="evidence" value="ECO:0007669"/>
    <property type="project" value="InterPro"/>
</dbReference>
<dbReference type="SUPFAM" id="SSF53098">
    <property type="entry name" value="Ribonuclease H-like"/>
    <property type="match status" value="1"/>
</dbReference>
<dbReference type="GO" id="GO:0005634">
    <property type="term" value="C:nucleus"/>
    <property type="evidence" value="ECO:0007669"/>
    <property type="project" value="UniProtKB-SubCell"/>
</dbReference>
<feature type="domain" description="Exonuclease" evidence="8">
    <location>
        <begin position="386"/>
        <end position="543"/>
    </location>
</feature>
<dbReference type="FunFam" id="3.30.420.10:FF:000031">
    <property type="entry name" value="RNA exonuclease 1"/>
    <property type="match status" value="1"/>
</dbReference>
<dbReference type="SMART" id="SM00479">
    <property type="entry name" value="EXOIII"/>
    <property type="match status" value="1"/>
</dbReference>
<sequence>MLPSLKLFNQIPCPDLPDCNRGPCFYSHSLPPAPSIKRRKIITSTKASVDRPFKLPNAPNAPITPKKPVTDRHLTSRPTQSASTLAKRPNPQTSSTPRPELVPTNSRSQLVAPPSIYKTTPKPSHVSTLAPSKIATTMHGPRRIAHANTTANTGPPVILPNIRSHTPLKIRQVTANKIYESFCRIYNGLQPDLATKHATDQEDQIHQKTINPAGYKQMAMTVLMGLKKRPEATGPNDIGIHGEWVDPGVMATKSIEAESRKYCIPKEELEEMGYPPLELLDSPGGGMGSSVLHKKMKCDRCNRDYKVKDVLEQVDHTLCLYHHGRMRMVMKSGEKHRVYSCCEESYGSEGCVKGPHVYKDEDFETMHEKIGYVETPAANPSKPRTGIVALDCEMGYTTAGMELIRLTVVGEQSKILIDEIVLPSHMIIDLNTRYSGIKTLAGVKHNLESIRAELFKYIDSNTILLGHGLENDMNALRLIHPNIIDTAALFPHPHGLPYRYGLRALSTRHLSKFIQEGSDGHDSFEDAQTCMELLEVFLKNKSKQTR</sequence>
<keyword evidence="4" id="KW-0378">Hydrolase</keyword>
<dbReference type="CDD" id="cd06145">
    <property type="entry name" value="REX1_like"/>
    <property type="match status" value="1"/>
</dbReference>
<comment type="subcellular location">
    <subcellularLocation>
        <location evidence="1">Nucleus</location>
    </subcellularLocation>
</comment>
<dbReference type="GO" id="GO:0004527">
    <property type="term" value="F:exonuclease activity"/>
    <property type="evidence" value="ECO:0007669"/>
    <property type="project" value="UniProtKB-KW"/>
</dbReference>
<dbReference type="AlphaFoldDB" id="A0A163BD23"/>
<name>A0A163BD23_PHYB8</name>
<feature type="region of interest" description="Disordered" evidence="7">
    <location>
        <begin position="47"/>
        <end position="109"/>
    </location>
</feature>
<dbReference type="GeneID" id="28998944"/>
<evidence type="ECO:0000313" key="9">
    <source>
        <dbReference type="EMBL" id="OAD80751.1"/>
    </source>
</evidence>
<evidence type="ECO:0000256" key="2">
    <source>
        <dbReference type="ARBA" id="ARBA00006357"/>
    </source>
</evidence>
<dbReference type="Proteomes" id="UP000077315">
    <property type="component" value="Unassembled WGS sequence"/>
</dbReference>
<dbReference type="InParanoid" id="A0A163BD23"/>
<dbReference type="InterPro" id="IPR012337">
    <property type="entry name" value="RNaseH-like_sf"/>
</dbReference>
<keyword evidence="6" id="KW-0539">Nucleus</keyword>
<dbReference type="InterPro" id="IPR013520">
    <property type="entry name" value="Ribonucl_H"/>
</dbReference>
<keyword evidence="5" id="KW-0269">Exonuclease</keyword>
<gene>
    <name evidence="9" type="ORF">PHYBLDRAFT_178737</name>
</gene>
<evidence type="ECO:0000256" key="6">
    <source>
        <dbReference type="ARBA" id="ARBA00023242"/>
    </source>
</evidence>
<dbReference type="PANTHER" id="PTHR12801">
    <property type="entry name" value="RNA EXONUCLEASE REXO1 / RECO3 FAMILY MEMBER-RELATED"/>
    <property type="match status" value="1"/>
</dbReference>
<organism evidence="9 10">
    <name type="scientific">Phycomyces blakesleeanus (strain ATCC 8743b / DSM 1359 / FGSC 10004 / NBRC 33097 / NRRL 1555)</name>
    <dbReference type="NCBI Taxonomy" id="763407"/>
    <lineage>
        <taxon>Eukaryota</taxon>
        <taxon>Fungi</taxon>
        <taxon>Fungi incertae sedis</taxon>
        <taxon>Mucoromycota</taxon>
        <taxon>Mucoromycotina</taxon>
        <taxon>Mucoromycetes</taxon>
        <taxon>Mucorales</taxon>
        <taxon>Phycomycetaceae</taxon>
        <taxon>Phycomyces</taxon>
    </lineage>
</organism>
<feature type="compositionally biased region" description="Polar residues" evidence="7">
    <location>
        <begin position="76"/>
        <end position="109"/>
    </location>
</feature>
<evidence type="ECO:0000256" key="4">
    <source>
        <dbReference type="ARBA" id="ARBA00022801"/>
    </source>
</evidence>
<dbReference type="FunCoup" id="A0A163BD23">
    <property type="interactions" value="269"/>
</dbReference>
<protein>
    <recommendedName>
        <fullName evidence="8">Exonuclease domain-containing protein</fullName>
    </recommendedName>
</protein>
<evidence type="ECO:0000313" key="10">
    <source>
        <dbReference type="Proteomes" id="UP000077315"/>
    </source>
</evidence>
<evidence type="ECO:0000256" key="1">
    <source>
        <dbReference type="ARBA" id="ARBA00004123"/>
    </source>
</evidence>